<proteinExistence type="predicted"/>
<dbReference type="Proteomes" id="UP000886653">
    <property type="component" value="Unassembled WGS sequence"/>
</dbReference>
<accession>A0A9P6T6S8</accession>
<sequence>MRGLKGNVEVWTCNGWFSSCKVIQKVSFPMDERSFFENNNDDPESMSGCSVPTLEGVGSAGFGMSVEEVDGVRDGALIGSSVEIISLGILVDLAKDLDIQ</sequence>
<organism evidence="1 2">
    <name type="scientific">Cronartium quercuum f. sp. fusiforme G11</name>
    <dbReference type="NCBI Taxonomy" id="708437"/>
    <lineage>
        <taxon>Eukaryota</taxon>
        <taxon>Fungi</taxon>
        <taxon>Dikarya</taxon>
        <taxon>Basidiomycota</taxon>
        <taxon>Pucciniomycotina</taxon>
        <taxon>Pucciniomycetes</taxon>
        <taxon>Pucciniales</taxon>
        <taxon>Coleosporiaceae</taxon>
        <taxon>Cronartium</taxon>
    </lineage>
</organism>
<name>A0A9P6T6S8_9BASI</name>
<keyword evidence="2" id="KW-1185">Reference proteome</keyword>
<comment type="caution">
    <text evidence="1">The sequence shown here is derived from an EMBL/GenBank/DDBJ whole genome shotgun (WGS) entry which is preliminary data.</text>
</comment>
<reference evidence="1" key="1">
    <citation type="submission" date="2013-11" db="EMBL/GenBank/DDBJ databases">
        <title>Genome sequence of the fusiform rust pathogen reveals effectors for host alternation and coevolution with pine.</title>
        <authorList>
            <consortium name="DOE Joint Genome Institute"/>
            <person name="Smith K."/>
            <person name="Pendleton A."/>
            <person name="Kubisiak T."/>
            <person name="Anderson C."/>
            <person name="Salamov A."/>
            <person name="Aerts A."/>
            <person name="Riley R."/>
            <person name="Clum A."/>
            <person name="Lindquist E."/>
            <person name="Ence D."/>
            <person name="Campbell M."/>
            <person name="Kronenberg Z."/>
            <person name="Feau N."/>
            <person name="Dhillon B."/>
            <person name="Hamelin R."/>
            <person name="Burleigh J."/>
            <person name="Smith J."/>
            <person name="Yandell M."/>
            <person name="Nelson C."/>
            <person name="Grigoriev I."/>
            <person name="Davis J."/>
        </authorList>
    </citation>
    <scope>NUCLEOTIDE SEQUENCE</scope>
    <source>
        <strain evidence="1">G11</strain>
    </source>
</reference>
<dbReference type="AlphaFoldDB" id="A0A9P6T6S8"/>
<evidence type="ECO:0000313" key="1">
    <source>
        <dbReference type="EMBL" id="KAG0141171.1"/>
    </source>
</evidence>
<dbReference type="PROSITE" id="PS51257">
    <property type="entry name" value="PROKAR_LIPOPROTEIN"/>
    <property type="match status" value="1"/>
</dbReference>
<gene>
    <name evidence="1" type="ORF">CROQUDRAFT_136284</name>
</gene>
<evidence type="ECO:0000313" key="2">
    <source>
        <dbReference type="Proteomes" id="UP000886653"/>
    </source>
</evidence>
<protein>
    <submittedName>
        <fullName evidence="1">Uncharacterized protein</fullName>
    </submittedName>
</protein>
<dbReference type="EMBL" id="MU167398">
    <property type="protein sequence ID" value="KAG0141171.1"/>
    <property type="molecule type" value="Genomic_DNA"/>
</dbReference>